<dbReference type="Proteomes" id="UP000298009">
    <property type="component" value="Unassembled WGS sequence"/>
</dbReference>
<feature type="signal peptide" evidence="1">
    <location>
        <begin position="1"/>
        <end position="20"/>
    </location>
</feature>
<dbReference type="InterPro" id="IPR031030">
    <property type="entry name" value="Lepto_Lipo_YY_C"/>
</dbReference>
<keyword evidence="2" id="KW-0449">Lipoprotein</keyword>
<proteinExistence type="predicted"/>
<dbReference type="EMBL" id="RQFK01000023">
    <property type="protein sequence ID" value="TGK83091.1"/>
    <property type="molecule type" value="Genomic_DNA"/>
</dbReference>
<evidence type="ECO:0000313" key="3">
    <source>
        <dbReference type="Proteomes" id="UP000298009"/>
    </source>
</evidence>
<keyword evidence="3" id="KW-1185">Reference proteome</keyword>
<feature type="chain" id="PRO_5020273636" evidence="1">
    <location>
        <begin position="21"/>
        <end position="126"/>
    </location>
</feature>
<dbReference type="OrthoDB" id="331195at2"/>
<name>A0A4R9IAI5_9LEPT</name>
<dbReference type="NCBIfam" id="TIGR04452">
    <property type="entry name" value="Lepto_Lipo_YY_C"/>
    <property type="match status" value="1"/>
</dbReference>
<reference evidence="2" key="1">
    <citation type="journal article" date="2019" name="PLoS Negl. Trop. Dis.">
        <title>Revisiting the worldwide diversity of Leptospira species in the environment.</title>
        <authorList>
            <person name="Vincent A.T."/>
            <person name="Schiettekatte O."/>
            <person name="Bourhy P."/>
            <person name="Veyrier F.J."/>
            <person name="Picardeau M."/>
        </authorList>
    </citation>
    <scope>NUCLEOTIDE SEQUENCE [LARGE SCALE GENOMIC DNA]</scope>
    <source>
        <strain evidence="2">201800287</strain>
    </source>
</reference>
<dbReference type="AlphaFoldDB" id="A0A4R9IAI5"/>
<evidence type="ECO:0000313" key="2">
    <source>
        <dbReference type="EMBL" id="TGK83091.1"/>
    </source>
</evidence>
<organism evidence="2 3">
    <name type="scientific">Leptospira noumeaensis</name>
    <dbReference type="NCBI Taxonomy" id="2484964"/>
    <lineage>
        <taxon>Bacteria</taxon>
        <taxon>Pseudomonadati</taxon>
        <taxon>Spirochaetota</taxon>
        <taxon>Spirochaetia</taxon>
        <taxon>Leptospirales</taxon>
        <taxon>Leptospiraceae</taxon>
        <taxon>Leptospira</taxon>
    </lineage>
</organism>
<comment type="caution">
    <text evidence="2">The sequence shown here is derived from an EMBL/GenBank/DDBJ whole genome shotgun (WGS) entry which is preliminary data.</text>
</comment>
<protein>
    <submittedName>
        <fullName evidence="2">TIGR04452 family lipoprotein</fullName>
    </submittedName>
</protein>
<keyword evidence="1" id="KW-0732">Signal</keyword>
<evidence type="ECO:0000256" key="1">
    <source>
        <dbReference type="SAM" id="SignalP"/>
    </source>
</evidence>
<dbReference type="RefSeq" id="WP_135600998.1">
    <property type="nucleotide sequence ID" value="NZ_RQFK01000023.1"/>
</dbReference>
<gene>
    <name evidence="2" type="ORF">EHQ24_07195</name>
</gene>
<accession>A0A4R9IAI5</accession>
<sequence>MLKKILFVALAISLTNCVILNPVGATIDREKGSEAASRITDAAIQADLVRAIVLVGRPDITLLSLVAADIAKIESDKYYVKSDVDQCVSDIQGFKGVVLGPTVANIISCQDLKTDGYITGDPLPSF</sequence>